<dbReference type="GO" id="GO:0007094">
    <property type="term" value="P:mitotic spindle assembly checkpoint signaling"/>
    <property type="evidence" value="ECO:0007669"/>
    <property type="project" value="TreeGrafter"/>
</dbReference>
<evidence type="ECO:0000313" key="5">
    <source>
        <dbReference type="Proteomes" id="UP001328107"/>
    </source>
</evidence>
<dbReference type="PANTHER" id="PTHR15688:SF1">
    <property type="entry name" value="KINETOCHORE-ASSOCIATED PROTEIN 1"/>
    <property type="match status" value="1"/>
</dbReference>
<dbReference type="Pfam" id="PF10493">
    <property type="entry name" value="Rod_C"/>
    <property type="match status" value="1"/>
</dbReference>
<dbReference type="GO" id="GO:0031267">
    <property type="term" value="F:small GTPase binding"/>
    <property type="evidence" value="ECO:0007669"/>
    <property type="project" value="TreeGrafter"/>
</dbReference>
<feature type="compositionally biased region" description="Basic and acidic residues" evidence="1">
    <location>
        <begin position="1906"/>
        <end position="1920"/>
    </location>
</feature>
<protein>
    <recommendedName>
        <fullName evidence="6">RZZ complex subunit KNTC1/ROD C-terminal domain-containing protein</fullName>
    </recommendedName>
</protein>
<dbReference type="GO" id="GO:1990423">
    <property type="term" value="C:RZZ complex"/>
    <property type="evidence" value="ECO:0007669"/>
    <property type="project" value="TreeGrafter"/>
</dbReference>
<dbReference type="GO" id="GO:0005737">
    <property type="term" value="C:cytoplasm"/>
    <property type="evidence" value="ECO:0007669"/>
    <property type="project" value="TreeGrafter"/>
</dbReference>
<comment type="caution">
    <text evidence="4">The sequence shown here is derived from an EMBL/GenBank/DDBJ whole genome shotgun (WGS) entry which is preliminary data.</text>
</comment>
<feature type="domain" description="RZZ complex subunit KNTC1/ROD C-terminal" evidence="2">
    <location>
        <begin position="1645"/>
        <end position="1893"/>
    </location>
</feature>
<feature type="non-terminal residue" evidence="4">
    <location>
        <position position="1"/>
    </location>
</feature>
<name>A0AAN5HY36_9BILA</name>
<dbReference type="GO" id="GO:0005828">
    <property type="term" value="C:kinetochore microtubule"/>
    <property type="evidence" value="ECO:0007669"/>
    <property type="project" value="TreeGrafter"/>
</dbReference>
<dbReference type="InterPro" id="IPR019527">
    <property type="entry name" value="RZZ-complex_KNTC1/ROD_C"/>
</dbReference>
<dbReference type="SUPFAM" id="SSF50978">
    <property type="entry name" value="WD40 repeat-like"/>
    <property type="match status" value="1"/>
</dbReference>
<dbReference type="Pfam" id="PF24520">
    <property type="entry name" value="ARM_KNTC1_1st"/>
    <property type="match status" value="1"/>
</dbReference>
<sequence>FTKVTLDTDELTANLGREQLDLFDTKCIAAIYRDTDGVVKRARKDAEQVIAAASASYLAIGVGSTLNLFTASGDLGYVCSISVSEEETILDLKWLADTGFLVIATNKAKLCVYSVTTQKIVILTEPLSDDEWKSCCLDDFYNLRVDGHALFVSADNGIAYRIVFDAWRASFVRALSEADANARLGDLFGHSFKNRLKQLAMGDARFEQMTALSFKIMGGRCVDGVFRQVEQPNKDSELRVNMRMKGLVPPYFRARLVGNGSTLAILTREATIEYFDLPTMTRIDSHSIPRSSSESAITDFAFLEWPGTLTNYEKIALIVQKGDGAEMQIREVDSLGAVAYAHEVVGGSLLVQLAGPSEDSDRLAMIVEPADERMGFADQTVCVRDVVETQPEQRLSRLIARRMLDEAERFAFENGLDVQLVHSARVEQLLQQLMERPNDEGVFEAFLKATEKIDKEAKADWVLGAIAPLKKAEWISRLLEYAEKEGVVDPTASLASIAYNFATYRMVFGPNAEYGSVWAEYQYSPEWAKEWLKLLTVGNVAAARIIWHRYPKDMQGAMDEGLVVDAIRATQDMLLESPNQWQFAIDHLEADVLSMALGSCQDTNQVYKHFIEFLVRIAAALERQQPEAFPDNALYAVSAVERLVNRMKKNALTSMRAAEFLASSSKSVEDIEAMYKRSRDLRAIKRLKETYECPLSYEKYKRLSTKEVCHEILQRSVQNPAQVRDRIDRIARPFMEEHSLPVDETLLGHIEKVTSIARCQSSSEPLDVHCLLVTDAIHSAAIRARAVLRIADAAPIPWCAKLTAAVQNVMGDKKIEQKIKDALSLASSRMRLGAICQNFGLDREYIDAITDSYASFVGFIRYLLTGSLTSTREITDEGRWEVAAEAVSIYDRLCAGVRPLDESPRVDMREYILMLIQKDDLASVHKFVEKQGIIDETIDMLVTREETADYSFEGDKEWQSRRTSSIVAINSLIQRHRREDSRWKETYVEMRKMHSLVTTYSMDVSLLVLRSPGMKANMLHRYMRRSERKLRECLELSSVLGLSHDDTFLALLDYSAPMCPRKLRQREKDGEREVDVTSALYLCKKAMQHAQTASTTLLRHVVHVAELVMDRIFTSSSHSPMSVEDCVAASDNAEDLDEILPTVIELDVDMMVTERALSIHRAVRLIRETVRQMQQGQQTSEGEEGMSSRRNSIDEEEMADTSKTAAGAARESALTNGAPLGLSNRRRLGAYDASMDNPILETADTMRVVCGVAFMIHGKPDEKERGGAEKLEEMEARWSELFSELSLASQYMLEMHARVLYTVWGGRAEGASVLRELANGSFVERLVQHHPCDLLLLATIFASLEDKDCNYALTKLLKWAKKDLRKSPQTMLNMCRLAQLLIYRKDRTLLLQSPDGGSSGGALPMQTPAQRSSAVAENAQYKSIIKECYTRAMWEKKLGKKKIPAPKEAPKAVLEFASHMLSPEIVIEYLNSLSLKTLLYWDEHNSTRALSSDRQAGLIASGIASGYLPALLTNAVKAKEDTERDGFLITADNTIELLLSSPGYSREALRSVFSDALADHLEKHCCPYAHEVIQFVLAKLIELGDENEGRWTKEKKVADFICLIPREFSISTEERAWYTARINAKNAELDTTSQDAVDELNFAQMPEKASSRLPFHLLLSTHEADVAKYVVPITWHEITLPNLQDWYDLLRDVHSLKSVMDMKSEKLKLKRPMLITKAVMKYIKAAQEQNDQLSESDMEWIQERLYSEKNVLSLLYTFNVETVQVAPQGNTRIQLLQLGYNVTKKFLDEQPENAPGRDKIADQQKRLRESLREMNTKRLLQSHKIFNQDTSPFVKDVDRLISRIYDRFINWDEPTDVQQKCALIKELAKTNDHDLEETHQAIVGSWLCGESGSGEGEEGLPDVDMNDVRFKDDGMRYHGD</sequence>
<gene>
    <name evidence="4" type="ORF">PMAYCL1PPCAC_15375</name>
</gene>
<dbReference type="InterPro" id="IPR055403">
    <property type="entry name" value="ARM_KNTC1_1st"/>
</dbReference>
<feature type="compositionally biased region" description="Acidic residues" evidence="1">
    <location>
        <begin position="1895"/>
        <end position="1905"/>
    </location>
</feature>
<dbReference type="PANTHER" id="PTHR15688">
    <property type="entry name" value="KINETOCHORE-ASSOCIATED PROTEIN 1"/>
    <property type="match status" value="1"/>
</dbReference>
<dbReference type="EMBL" id="BTRK01000004">
    <property type="protein sequence ID" value="GMR45180.1"/>
    <property type="molecule type" value="Genomic_DNA"/>
</dbReference>
<dbReference type="InterPro" id="IPR052802">
    <property type="entry name" value="KNTC1"/>
</dbReference>
<dbReference type="InterPro" id="IPR036322">
    <property type="entry name" value="WD40_repeat_dom_sf"/>
</dbReference>
<organism evidence="4 5">
    <name type="scientific">Pristionchus mayeri</name>
    <dbReference type="NCBI Taxonomy" id="1317129"/>
    <lineage>
        <taxon>Eukaryota</taxon>
        <taxon>Metazoa</taxon>
        <taxon>Ecdysozoa</taxon>
        <taxon>Nematoda</taxon>
        <taxon>Chromadorea</taxon>
        <taxon>Rhabditida</taxon>
        <taxon>Rhabditina</taxon>
        <taxon>Diplogasteromorpha</taxon>
        <taxon>Diplogasteroidea</taxon>
        <taxon>Neodiplogasteridae</taxon>
        <taxon>Pristionchus</taxon>
    </lineage>
</organism>
<evidence type="ECO:0000259" key="2">
    <source>
        <dbReference type="Pfam" id="PF10493"/>
    </source>
</evidence>
<keyword evidence="5" id="KW-1185">Reference proteome</keyword>
<feature type="domain" description="KNTC1 first ARM-repeats" evidence="3">
    <location>
        <begin position="397"/>
        <end position="634"/>
    </location>
</feature>
<accession>A0AAN5HY36</accession>
<evidence type="ECO:0000259" key="3">
    <source>
        <dbReference type="Pfam" id="PF24520"/>
    </source>
</evidence>
<reference evidence="5" key="1">
    <citation type="submission" date="2022-10" db="EMBL/GenBank/DDBJ databases">
        <title>Genome assembly of Pristionchus species.</title>
        <authorList>
            <person name="Yoshida K."/>
            <person name="Sommer R.J."/>
        </authorList>
    </citation>
    <scope>NUCLEOTIDE SEQUENCE [LARGE SCALE GENOMIC DNA]</scope>
    <source>
        <strain evidence="5">RS5460</strain>
    </source>
</reference>
<evidence type="ECO:0008006" key="6">
    <source>
        <dbReference type="Google" id="ProtNLM"/>
    </source>
</evidence>
<proteinExistence type="predicted"/>
<evidence type="ECO:0000256" key="1">
    <source>
        <dbReference type="SAM" id="MobiDB-lite"/>
    </source>
</evidence>
<dbReference type="Proteomes" id="UP001328107">
    <property type="component" value="Unassembled WGS sequence"/>
</dbReference>
<feature type="non-terminal residue" evidence="4">
    <location>
        <position position="1920"/>
    </location>
</feature>
<evidence type="ECO:0000313" key="4">
    <source>
        <dbReference type="EMBL" id="GMR45180.1"/>
    </source>
</evidence>
<dbReference type="GO" id="GO:1903394">
    <property type="term" value="P:protein localization to kinetochore involved in kinetochore assembly"/>
    <property type="evidence" value="ECO:0007669"/>
    <property type="project" value="TreeGrafter"/>
</dbReference>
<feature type="region of interest" description="Disordered" evidence="1">
    <location>
        <begin position="1172"/>
        <end position="1220"/>
    </location>
</feature>
<dbReference type="GO" id="GO:0000070">
    <property type="term" value="P:mitotic sister chromatid segregation"/>
    <property type="evidence" value="ECO:0007669"/>
    <property type="project" value="TreeGrafter"/>
</dbReference>
<feature type="region of interest" description="Disordered" evidence="1">
    <location>
        <begin position="1892"/>
        <end position="1920"/>
    </location>
</feature>